<evidence type="ECO:0000256" key="5">
    <source>
        <dbReference type="SAM" id="MobiDB-lite"/>
    </source>
</evidence>
<protein>
    <submittedName>
        <fullName evidence="7">DNA-dependent RNA polymerase I</fullName>
    </submittedName>
</protein>
<feature type="domain" description="RPA43 OB" evidence="6">
    <location>
        <begin position="115"/>
        <end position="251"/>
    </location>
</feature>
<evidence type="ECO:0000313" key="7">
    <source>
        <dbReference type="EMBL" id="CDZ96800.1"/>
    </source>
</evidence>
<dbReference type="PANTHER" id="PTHR12709">
    <property type="entry name" value="DNA-DIRECTED RNA POLYMERASE II, III"/>
    <property type="match status" value="1"/>
</dbReference>
<feature type="region of interest" description="Disordered" evidence="5">
    <location>
        <begin position="1"/>
        <end position="32"/>
    </location>
</feature>
<evidence type="ECO:0000256" key="2">
    <source>
        <dbReference type="ARBA" id="ARBA00022478"/>
    </source>
</evidence>
<dbReference type="AlphaFoldDB" id="A0A0F7SF69"/>
<comment type="subcellular location">
    <subcellularLocation>
        <location evidence="1">Nucleus</location>
    </subcellularLocation>
</comment>
<dbReference type="GO" id="GO:0005736">
    <property type="term" value="C:RNA polymerase I complex"/>
    <property type="evidence" value="ECO:0007669"/>
    <property type="project" value="TreeGrafter"/>
</dbReference>
<evidence type="ECO:0000256" key="3">
    <source>
        <dbReference type="ARBA" id="ARBA00023163"/>
    </source>
</evidence>
<feature type="compositionally biased region" description="Basic and acidic residues" evidence="5">
    <location>
        <begin position="367"/>
        <end position="379"/>
    </location>
</feature>
<feature type="region of interest" description="Disordered" evidence="5">
    <location>
        <begin position="261"/>
        <end position="286"/>
    </location>
</feature>
<dbReference type="EMBL" id="LN483167">
    <property type="protein sequence ID" value="CDZ96800.1"/>
    <property type="molecule type" value="Genomic_DNA"/>
</dbReference>
<dbReference type="Pfam" id="PF17875">
    <property type="entry name" value="RPA43_OB"/>
    <property type="match status" value="1"/>
</dbReference>
<evidence type="ECO:0000256" key="4">
    <source>
        <dbReference type="ARBA" id="ARBA00023242"/>
    </source>
</evidence>
<sequence length="418" mass="45098">MTHPSSTQKKSSKKPANAKASSSSSGSDSEDVTIHSPFTYQATQMKLSVPPAFVGNLRGGVAEMLDSLVMKYVPKLQGVLLSHSNLQFMSPVSNVLNDCPFAISDVQFGAIIWAPKTGQTLEGTHSISSPSHISLLIHKTFNVSIPMHHIPSDEYYFDPSLADTPPTPEPEPILEETDETMAEGEQDGQTQVEEDVAQAKGKAKEVIQFSTGRWRSRVTGKILGEDDEKVKFTVIDLNVSSQILSLTGSLLPEPFSIPIKPSSTDRADSPSHLTNGNLDSAEYDNDDDLFPLPSASVYANDPAALESEEQVAAVGEDGLEKKLTWKEQAAKADAEDQAFRMARAERKRAKQAAKLAATQEKEEEATEEGRAAKRAKVVEEGNGEPIEVADVADVPKRSAEKKVKVGSRKSKKAGAAVA</sequence>
<proteinExistence type="predicted"/>
<accession>A0A0F7SF69</accession>
<keyword evidence="3" id="KW-0804">Transcription</keyword>
<organism evidence="7">
    <name type="scientific">Phaffia rhodozyma</name>
    <name type="common">Yeast</name>
    <name type="synonym">Xanthophyllomyces dendrorhous</name>
    <dbReference type="NCBI Taxonomy" id="264483"/>
    <lineage>
        <taxon>Eukaryota</taxon>
        <taxon>Fungi</taxon>
        <taxon>Dikarya</taxon>
        <taxon>Basidiomycota</taxon>
        <taxon>Agaricomycotina</taxon>
        <taxon>Tremellomycetes</taxon>
        <taxon>Cystofilobasidiales</taxon>
        <taxon>Mrakiaceae</taxon>
        <taxon>Phaffia</taxon>
    </lineage>
</organism>
<name>A0A0F7SF69_PHARH</name>
<reference evidence="7" key="1">
    <citation type="submission" date="2014-08" db="EMBL/GenBank/DDBJ databases">
        <authorList>
            <person name="Sharma Rahul"/>
            <person name="Thines Marco"/>
        </authorList>
    </citation>
    <scope>NUCLEOTIDE SEQUENCE</scope>
</reference>
<feature type="compositionally biased region" description="Low complexity" evidence="5">
    <location>
        <begin position="1"/>
        <end position="27"/>
    </location>
</feature>
<keyword evidence="4" id="KW-0539">Nucleus</keyword>
<dbReference type="InterPro" id="IPR036898">
    <property type="entry name" value="RNA_pol_Rpb7-like_N_sf"/>
</dbReference>
<feature type="compositionally biased region" description="Basic and acidic residues" evidence="5">
    <location>
        <begin position="393"/>
        <end position="403"/>
    </location>
</feature>
<keyword evidence="2" id="KW-0240">DNA-directed RNA polymerase</keyword>
<dbReference type="InterPro" id="IPR045113">
    <property type="entry name" value="Rpb7-like"/>
</dbReference>
<dbReference type="Gene3D" id="2.40.50.1060">
    <property type="match status" value="1"/>
</dbReference>
<feature type="region of interest" description="Disordered" evidence="5">
    <location>
        <begin position="350"/>
        <end position="418"/>
    </location>
</feature>
<evidence type="ECO:0000259" key="6">
    <source>
        <dbReference type="Pfam" id="PF17875"/>
    </source>
</evidence>
<dbReference type="PANTHER" id="PTHR12709:SF5">
    <property type="entry name" value="DNA-DIRECTED RNA POLYMERASE I SUBUNIT RPA43"/>
    <property type="match status" value="1"/>
</dbReference>
<evidence type="ECO:0000256" key="1">
    <source>
        <dbReference type="ARBA" id="ARBA00004123"/>
    </source>
</evidence>
<dbReference type="GO" id="GO:0006362">
    <property type="term" value="P:transcription elongation by RNA polymerase I"/>
    <property type="evidence" value="ECO:0007669"/>
    <property type="project" value="TreeGrafter"/>
</dbReference>
<dbReference type="GO" id="GO:0006352">
    <property type="term" value="P:DNA-templated transcription initiation"/>
    <property type="evidence" value="ECO:0007669"/>
    <property type="project" value="InterPro"/>
</dbReference>
<dbReference type="Gene3D" id="3.30.1490.120">
    <property type="entry name" value="RNA polymerase Rpb7-like, N-terminal domain"/>
    <property type="match status" value="1"/>
</dbReference>
<dbReference type="InterPro" id="IPR041178">
    <property type="entry name" value="RPA43_OB"/>
</dbReference>